<gene>
    <name evidence="1" type="ORF">ACFQDI_08850</name>
</gene>
<dbReference type="RefSeq" id="WP_377165573.1">
    <property type="nucleotide sequence ID" value="NZ_JBHSMQ010000003.1"/>
</dbReference>
<dbReference type="InterPro" id="IPR011856">
    <property type="entry name" value="tRNA_endonuc-like_dom_sf"/>
</dbReference>
<name>A0ABW0KQC4_9BACT</name>
<protein>
    <submittedName>
        <fullName evidence="1">Uncharacterized protein</fullName>
    </submittedName>
</protein>
<reference evidence="2" key="1">
    <citation type="journal article" date="2019" name="Int. J. Syst. Evol. Microbiol.">
        <title>The Global Catalogue of Microorganisms (GCM) 10K type strain sequencing project: providing services to taxonomists for standard genome sequencing and annotation.</title>
        <authorList>
            <consortium name="The Broad Institute Genomics Platform"/>
            <consortium name="The Broad Institute Genome Sequencing Center for Infectious Disease"/>
            <person name="Wu L."/>
            <person name="Ma J."/>
        </authorList>
    </citation>
    <scope>NUCLEOTIDE SEQUENCE [LARGE SCALE GENOMIC DNA]</scope>
    <source>
        <strain evidence="2">CGMCC 4.1469</strain>
    </source>
</reference>
<dbReference type="EMBL" id="JBHSMQ010000003">
    <property type="protein sequence ID" value="MFC5454958.1"/>
    <property type="molecule type" value="Genomic_DNA"/>
</dbReference>
<comment type="caution">
    <text evidence="1">The sequence shown here is derived from an EMBL/GenBank/DDBJ whole genome shotgun (WGS) entry which is preliminary data.</text>
</comment>
<sequence length="728" mass="81779">MFKEKIIQRHVENLIKKEGFFEAIHGVESADASMYSIENESFIPNFPIDYLMRKRCLEAAEHVLGQLSSLQIVSASANNISLHVGERLFPDVICCDVESGSLVLIEIKRSKKTERETATEILAYEHEVRNHFPFLSNLDICHVIIASNFDSLLDHSVAGMITWGGKQILCLRASYKGGKLDLSVHIPNVWTSIGQKPIPEVALVTVDLYLYPLLEKENPSPRDILRVAETALNLFARDGDRYQSHGFVMLWQDLLQSRENKDRLALTIGFINPYHFMGSALASNFVKAGRTKLVDYISKALTDFNICPTDSVLGMVCKQGKSILEEVSDPCWETFSTWQEIRTPILDPNARMQGLHYRALPIQFEFWGAIGDFARQYITMPAVRQSFNPLIGKRKLDWRDPIIAIEILDRLIGSEVVKNGRFTCSAMFWVGIELGSFATIVSTIQHNTEEGLSAGNMPALLTWYGASFASAMREFGFRWESIVDDMPAPPTVKVSEEGLAKVEEITALANWICAVFLEGNDLHQNSFNIGLQAHALLNPYFVTGVDEETAYSVNKSIVDYGRAALNCGAKYYNEALKSGYEITELQRALESFGVKRNTRGFNISRFDEVTDSQIIESLTTHIIDIFDRVSHPVAHHLASIAKVEVDWEWMKSQAKEMRLKGWHPAVLLTGDGGFSVHDAGVIGAMFSYDTETEIIFTNEIGGSMPLTIVTTWDKLMENMGDIEQLFTK</sequence>
<proteinExistence type="predicted"/>
<dbReference type="Proteomes" id="UP001596052">
    <property type="component" value="Unassembled WGS sequence"/>
</dbReference>
<evidence type="ECO:0000313" key="1">
    <source>
        <dbReference type="EMBL" id="MFC5454958.1"/>
    </source>
</evidence>
<accession>A0ABW0KQC4</accession>
<organism evidence="1 2">
    <name type="scientific">Prosthecobacter fluviatilis</name>
    <dbReference type="NCBI Taxonomy" id="445931"/>
    <lineage>
        <taxon>Bacteria</taxon>
        <taxon>Pseudomonadati</taxon>
        <taxon>Verrucomicrobiota</taxon>
        <taxon>Verrucomicrobiia</taxon>
        <taxon>Verrucomicrobiales</taxon>
        <taxon>Verrucomicrobiaceae</taxon>
        <taxon>Prosthecobacter</taxon>
    </lineage>
</organism>
<evidence type="ECO:0000313" key="2">
    <source>
        <dbReference type="Proteomes" id="UP001596052"/>
    </source>
</evidence>
<dbReference type="Gene3D" id="3.40.1350.10">
    <property type="match status" value="1"/>
</dbReference>
<keyword evidence="2" id="KW-1185">Reference proteome</keyword>